<dbReference type="Pfam" id="PF00787">
    <property type="entry name" value="PX"/>
    <property type="match status" value="1"/>
</dbReference>
<dbReference type="InterPro" id="IPR036869">
    <property type="entry name" value="J_dom_sf"/>
</dbReference>
<feature type="domain" description="PX" evidence="4">
    <location>
        <begin position="128"/>
        <end position="270"/>
    </location>
</feature>
<organism evidence="5">
    <name type="scientific">Mucochytrium quahogii</name>
    <dbReference type="NCBI Taxonomy" id="96639"/>
    <lineage>
        <taxon>Eukaryota</taxon>
        <taxon>Sar</taxon>
        <taxon>Stramenopiles</taxon>
        <taxon>Bigyra</taxon>
        <taxon>Labyrinthulomycetes</taxon>
        <taxon>Thraustochytrida</taxon>
        <taxon>Thraustochytriidae</taxon>
        <taxon>Mucochytrium</taxon>
    </lineage>
</organism>
<dbReference type="CDD" id="cd06093">
    <property type="entry name" value="PX_domain"/>
    <property type="match status" value="1"/>
</dbReference>
<gene>
    <name evidence="5" type="ORF">QSP1433_LOCUS14756</name>
</gene>
<dbReference type="PROSITE" id="PS01159">
    <property type="entry name" value="WW_DOMAIN_1"/>
    <property type="match status" value="1"/>
</dbReference>
<accession>A0A7S2SJL4</accession>
<evidence type="ECO:0000313" key="5">
    <source>
        <dbReference type="EMBL" id="CAD9701917.1"/>
    </source>
</evidence>
<evidence type="ECO:0000256" key="2">
    <source>
        <dbReference type="SAM" id="MobiDB-lite"/>
    </source>
</evidence>
<feature type="compositionally biased region" description="Basic and acidic residues" evidence="2">
    <location>
        <begin position="584"/>
        <end position="606"/>
    </location>
</feature>
<keyword evidence="1" id="KW-0175">Coiled coil</keyword>
<evidence type="ECO:0000259" key="3">
    <source>
        <dbReference type="PROSITE" id="PS50020"/>
    </source>
</evidence>
<dbReference type="InterPro" id="IPR001683">
    <property type="entry name" value="PX_dom"/>
</dbReference>
<protein>
    <recommendedName>
        <fullName evidence="6">WW domain-containing protein</fullName>
    </recommendedName>
</protein>
<feature type="coiled-coil region" evidence="1">
    <location>
        <begin position="747"/>
        <end position="777"/>
    </location>
</feature>
<feature type="region of interest" description="Disordered" evidence="2">
    <location>
        <begin position="584"/>
        <end position="654"/>
    </location>
</feature>
<dbReference type="SMART" id="SM00456">
    <property type="entry name" value="WW"/>
    <property type="match status" value="1"/>
</dbReference>
<name>A0A7S2SJL4_9STRA</name>
<dbReference type="SUPFAM" id="SSF51045">
    <property type="entry name" value="WW domain"/>
    <property type="match status" value="1"/>
</dbReference>
<dbReference type="Gene3D" id="1.10.287.110">
    <property type="entry name" value="DnaJ domain"/>
    <property type="match status" value="1"/>
</dbReference>
<dbReference type="AlphaFoldDB" id="A0A7S2SJL4"/>
<dbReference type="PROSITE" id="PS50020">
    <property type="entry name" value="WW_DOMAIN_2"/>
    <property type="match status" value="1"/>
</dbReference>
<dbReference type="SUPFAM" id="SSF46565">
    <property type="entry name" value="Chaperone J-domain"/>
    <property type="match status" value="1"/>
</dbReference>
<reference evidence="5" key="1">
    <citation type="submission" date="2021-01" db="EMBL/GenBank/DDBJ databases">
        <authorList>
            <person name="Corre E."/>
            <person name="Pelletier E."/>
            <person name="Niang G."/>
            <person name="Scheremetjew M."/>
            <person name="Finn R."/>
            <person name="Kale V."/>
            <person name="Holt S."/>
            <person name="Cochrane G."/>
            <person name="Meng A."/>
            <person name="Brown T."/>
            <person name="Cohen L."/>
        </authorList>
    </citation>
    <scope>NUCLEOTIDE SEQUENCE</scope>
    <source>
        <strain evidence="5">NY070348D</strain>
    </source>
</reference>
<dbReference type="Gene3D" id="3.30.1520.10">
    <property type="entry name" value="Phox-like domain"/>
    <property type="match status" value="1"/>
</dbReference>
<dbReference type="InterPro" id="IPR036871">
    <property type="entry name" value="PX_dom_sf"/>
</dbReference>
<evidence type="ECO:0000259" key="4">
    <source>
        <dbReference type="PROSITE" id="PS50195"/>
    </source>
</evidence>
<feature type="compositionally biased region" description="Polar residues" evidence="2">
    <location>
        <begin position="636"/>
        <end position="648"/>
    </location>
</feature>
<dbReference type="CDD" id="cd00201">
    <property type="entry name" value="WW"/>
    <property type="match status" value="1"/>
</dbReference>
<dbReference type="Pfam" id="PF00397">
    <property type="entry name" value="WW"/>
    <property type="match status" value="1"/>
</dbReference>
<dbReference type="PROSITE" id="PS50195">
    <property type="entry name" value="PX"/>
    <property type="match status" value="1"/>
</dbReference>
<evidence type="ECO:0008006" key="6">
    <source>
        <dbReference type="Google" id="ProtNLM"/>
    </source>
</evidence>
<dbReference type="SMART" id="SM00312">
    <property type="entry name" value="PX"/>
    <property type="match status" value="1"/>
</dbReference>
<feature type="domain" description="WW" evidence="3">
    <location>
        <begin position="706"/>
        <end position="739"/>
    </location>
</feature>
<evidence type="ECO:0000256" key="1">
    <source>
        <dbReference type="SAM" id="Coils"/>
    </source>
</evidence>
<dbReference type="InterPro" id="IPR001202">
    <property type="entry name" value="WW_dom"/>
</dbReference>
<dbReference type="EMBL" id="HBHK01023335">
    <property type="protein sequence ID" value="CAD9701917.1"/>
    <property type="molecule type" value="Transcribed_RNA"/>
</dbReference>
<dbReference type="GO" id="GO:0035091">
    <property type="term" value="F:phosphatidylinositol binding"/>
    <property type="evidence" value="ECO:0007669"/>
    <property type="project" value="InterPro"/>
</dbReference>
<proteinExistence type="predicted"/>
<sequence length="888" mass="101039">MTLSLNDSVERMGSHAMSIRGEHDDKFWGETFDGLYQKLKKSLNESQDLSERDRQVSIKVVRSVLQETAIDFIRQAGEVYSTQESSERSRKNVYVPLDIKDLWGLSTLSTMVSYETELGRQSAAYNFDKTIPDVPSNYEMGSHPLEFVSYAFSANLSGRNYLEGEARALWADCIVAPVSGNRRYSEFFALWKDLSKYYKYRIGASSRVRLIIVPPLPSRKSLSFISGMDANFVSTRKRALDIWLRYVSLHRIMSISAPFRRFMIEPLPGQDNATVDSFSVGSIATGAFYAASTYSTQSNGMGREDPIVARRARKQVDEILARYGSGPVALSAVYGILPALQNSTHSAKLSVRNIMKKDMHVHAATEKLGTVLLSLSKTDQMEGRQENEAKLMRLDPINRLGIALKRGHSDISSTHHETVEAFHHMQHTLRLWSKYLYPKMKKHVAYLYSSDISDRQDEEFHQGVTPPERLAAEWHEMCQVRCCMLAKAAEDIVQSQIVLASKRRMHWEQLREKLERFDVDEHLQLLASSSALNSPSMGSQDGAALYDLMSADHGEEDETGSLLNAAFEEREQRIIEYQQATAVAKREEEQQRKEEWLANGGSERRAPPPIPKPIIPRRASQQAIKVTGTPAIRARASTNDSALRSNESTGRKVSFGPDVIHERVVTEGGTKEAVGEVEGIDDEVKCTESDIKDDRQTVEEVAAAESEKESNWVEAFTEDGIPYYYHAVTRQTRWVRPDKHTEEVVEKRIQQDTMDQEERQQRRLRELQEQRERDIINEERRNEIAGTLDKQVEEWKSKNSTLADLIISLPNVAGDLPGFVNPIDNPQDEERIRSDVPFRKRIFKKAVRCVHPDKMQSHPLKLENVMRAERIFSVLMEACNCENSEQSL</sequence>
<dbReference type="Gene3D" id="2.20.70.10">
    <property type="match status" value="1"/>
</dbReference>
<dbReference type="InterPro" id="IPR036020">
    <property type="entry name" value="WW_dom_sf"/>
</dbReference>
<dbReference type="SUPFAM" id="SSF64268">
    <property type="entry name" value="PX domain"/>
    <property type="match status" value="1"/>
</dbReference>